<reference evidence="2" key="1">
    <citation type="journal article" date="2019" name="Int. J. Syst. Evol. Microbiol.">
        <title>The Global Catalogue of Microorganisms (GCM) 10K type strain sequencing project: providing services to taxonomists for standard genome sequencing and annotation.</title>
        <authorList>
            <consortium name="The Broad Institute Genomics Platform"/>
            <consortium name="The Broad Institute Genome Sequencing Center for Infectious Disease"/>
            <person name="Wu L."/>
            <person name="Ma J."/>
        </authorList>
    </citation>
    <scope>NUCLEOTIDE SEQUENCE [LARGE SCALE GENOMIC DNA]</scope>
    <source>
        <strain evidence="2">JCM 17190</strain>
    </source>
</reference>
<dbReference type="RefSeq" id="WP_344843913.1">
    <property type="nucleotide sequence ID" value="NZ_BAABDF010000003.1"/>
</dbReference>
<keyword evidence="2" id="KW-1185">Reference proteome</keyword>
<dbReference type="EMBL" id="BAABDF010000003">
    <property type="protein sequence ID" value="GAA3860045.1"/>
    <property type="molecule type" value="Genomic_DNA"/>
</dbReference>
<proteinExistence type="predicted"/>
<protein>
    <submittedName>
        <fullName evidence="1">Uncharacterized protein</fullName>
    </submittedName>
</protein>
<gene>
    <name evidence="1" type="ORF">GCM10022404_08580</name>
</gene>
<accession>A0ABP7JZ85</accession>
<comment type="caution">
    <text evidence="1">The sequence shown here is derived from an EMBL/GenBank/DDBJ whole genome shotgun (WGS) entry which is preliminary data.</text>
</comment>
<evidence type="ECO:0000313" key="1">
    <source>
        <dbReference type="EMBL" id="GAA3860045.1"/>
    </source>
</evidence>
<name>A0ABP7JZ85_9RHOB</name>
<dbReference type="Proteomes" id="UP001399917">
    <property type="component" value="Unassembled WGS sequence"/>
</dbReference>
<organism evidence="1 2">
    <name type="scientific">Celeribacter arenosi</name>
    <dbReference type="NCBI Taxonomy" id="792649"/>
    <lineage>
        <taxon>Bacteria</taxon>
        <taxon>Pseudomonadati</taxon>
        <taxon>Pseudomonadota</taxon>
        <taxon>Alphaproteobacteria</taxon>
        <taxon>Rhodobacterales</taxon>
        <taxon>Roseobacteraceae</taxon>
        <taxon>Celeribacter</taxon>
    </lineage>
</organism>
<evidence type="ECO:0000313" key="2">
    <source>
        <dbReference type="Proteomes" id="UP001399917"/>
    </source>
</evidence>
<sequence>MTDYIAKARSNRVIALSHHQSGAVMFFPQDMSEERTGARQLITRMSKPMFVRSTAITASSRVTAPDMENVANEPYQLSADQRAA</sequence>